<dbReference type="InterPro" id="IPR002347">
    <property type="entry name" value="SDR_fam"/>
</dbReference>
<dbReference type="PRINTS" id="PR00080">
    <property type="entry name" value="SDRFAMILY"/>
</dbReference>
<reference evidence="3 4" key="1">
    <citation type="submission" date="2017-06" db="EMBL/GenBank/DDBJ databases">
        <authorList>
            <person name="Kim H.J."/>
            <person name="Triplett B.A."/>
        </authorList>
    </citation>
    <scope>NUCLEOTIDE SEQUENCE [LARGE SCALE GENOMIC DNA]</scope>
    <source>
        <strain evidence="3 4">CGMCC 4.1858</strain>
    </source>
</reference>
<dbReference type="Gene3D" id="3.40.50.720">
    <property type="entry name" value="NAD(P)-binding Rossmann-like Domain"/>
    <property type="match status" value="1"/>
</dbReference>
<dbReference type="GO" id="GO:0016491">
    <property type="term" value="F:oxidoreductase activity"/>
    <property type="evidence" value="ECO:0007669"/>
    <property type="project" value="UniProtKB-KW"/>
</dbReference>
<keyword evidence="4" id="KW-1185">Reference proteome</keyword>
<evidence type="ECO:0000256" key="1">
    <source>
        <dbReference type="ARBA" id="ARBA00006484"/>
    </source>
</evidence>
<accession>A0A239LV11</accession>
<evidence type="ECO:0000256" key="2">
    <source>
        <dbReference type="ARBA" id="ARBA00023002"/>
    </source>
</evidence>
<comment type="similarity">
    <text evidence="1">Belongs to the short-chain dehydrogenases/reductases (SDR) family.</text>
</comment>
<keyword evidence="2" id="KW-0560">Oxidoreductase</keyword>
<dbReference type="Proteomes" id="UP000198280">
    <property type="component" value="Unassembled WGS sequence"/>
</dbReference>
<dbReference type="AlphaFoldDB" id="A0A239LV11"/>
<evidence type="ECO:0000313" key="3">
    <source>
        <dbReference type="EMBL" id="SNT34366.1"/>
    </source>
</evidence>
<evidence type="ECO:0000313" key="4">
    <source>
        <dbReference type="Proteomes" id="UP000198280"/>
    </source>
</evidence>
<sequence>MKIREKTVNENLAGKVALVSGGSRGLGAAIAARLAADGADVAFSYTADPEQGGKTLAAIEAAGRRGLAVKADQADEQQVRNMVQRVAEYFGRLDVVVNNAAVYLKGAVDKADRDQNALDRQLAVNLQGVVRTVVAAVPLLSVGGRIVSIASTGSTQTRVPFPGIADYMATKAAVVTYAKGWARDLAPRGITVNVVEPGPIDTDMNPADSEQAAYVRSLVPLGRYGRAEEIAAAVSFLVGPEAGFITGATLTVDGGVSA</sequence>
<gene>
    <name evidence="3" type="ORF">SAMN05216252_121120</name>
</gene>
<dbReference type="SUPFAM" id="SSF51735">
    <property type="entry name" value="NAD(P)-binding Rossmann-fold domains"/>
    <property type="match status" value="1"/>
</dbReference>
<dbReference type="PANTHER" id="PTHR43639:SF1">
    <property type="entry name" value="SHORT-CHAIN DEHYDROGENASE_REDUCTASE FAMILY PROTEIN"/>
    <property type="match status" value="1"/>
</dbReference>
<organism evidence="3 4">
    <name type="scientific">Actinacidiphila glaucinigra</name>
    <dbReference type="NCBI Taxonomy" id="235986"/>
    <lineage>
        <taxon>Bacteria</taxon>
        <taxon>Bacillati</taxon>
        <taxon>Actinomycetota</taxon>
        <taxon>Actinomycetes</taxon>
        <taxon>Kitasatosporales</taxon>
        <taxon>Streptomycetaceae</taxon>
        <taxon>Actinacidiphila</taxon>
    </lineage>
</organism>
<proteinExistence type="inferred from homology"/>
<dbReference type="PANTHER" id="PTHR43639">
    <property type="entry name" value="OXIDOREDUCTASE, SHORT-CHAIN DEHYDROGENASE/REDUCTASE FAMILY (AFU_ORTHOLOGUE AFUA_5G02870)"/>
    <property type="match status" value="1"/>
</dbReference>
<dbReference type="InterPro" id="IPR036291">
    <property type="entry name" value="NAD(P)-bd_dom_sf"/>
</dbReference>
<dbReference type="EMBL" id="FZOF01000021">
    <property type="protein sequence ID" value="SNT34366.1"/>
    <property type="molecule type" value="Genomic_DNA"/>
</dbReference>
<protein>
    <submittedName>
        <fullName evidence="3">3-oxoacyl-[acyl-carrier protein] reductase</fullName>
    </submittedName>
</protein>
<dbReference type="PRINTS" id="PR00081">
    <property type="entry name" value="GDHRDH"/>
</dbReference>
<dbReference type="Pfam" id="PF13561">
    <property type="entry name" value="adh_short_C2"/>
    <property type="match status" value="1"/>
</dbReference>
<name>A0A239LV11_9ACTN</name>
<dbReference type="FunFam" id="3.40.50.720:FF:000084">
    <property type="entry name" value="Short-chain dehydrogenase reductase"/>
    <property type="match status" value="1"/>
</dbReference>